<keyword evidence="1" id="KW-0004">4Fe-4S</keyword>
<evidence type="ECO:0000313" key="9">
    <source>
        <dbReference type="EMBL" id="MBB5033660.1"/>
    </source>
</evidence>
<organism evidence="9 10">
    <name type="scientific">Prosthecobacter vanneervenii</name>
    <dbReference type="NCBI Taxonomy" id="48466"/>
    <lineage>
        <taxon>Bacteria</taxon>
        <taxon>Pseudomonadati</taxon>
        <taxon>Verrucomicrobiota</taxon>
        <taxon>Verrucomicrobiia</taxon>
        <taxon>Verrucomicrobiales</taxon>
        <taxon>Verrucomicrobiaceae</taxon>
        <taxon>Prosthecobacter</taxon>
    </lineage>
</organism>
<sequence length="693" mass="76916">MKLFPALLISTLAAFAPLGAADSYDIVVYGGSSGGITAAIQAARMGKTAVLIEPTKFLGGLTTGGLGATDIGNKKAIGGMSREFYANVFKYYNDAAKWQHQTRTEYFAKKQHGNTGTEDTMWTFEPHAATEIYDAMLATVKDKVKVVFSERLDLKKGVVKQGTQITKIIMESGRAFEGKMFIDATYEGDLMAKAGVSYAVGREANAQFGETINGVQKVKTIHHQFIKNVDPYVKPGDPKSGVLPGIDPGDIGEDESGDRKLQAYNFRMCTTDVPENRRAWEKPANYDEKWFELALRNVEAGDERISWAPTWMPNRKTDTNNNFAVSTDFIGQNFEYPDADYETRAKIWKAHEDWQKGLMWTYAHHPRVPEKIRAAYQKLGLAKDEFKDNDNWPRQLYVREARRMIGGYVMSEKNCKRREIVEDSVGMGAYNMDSHNVQRYITKEGFVRNEGDIQIGTRPYPISYRSITPKAEECTNLLVPVCLSATHIAYGSIRMEPVFMVMGQSAATAAVIAIESGKALQQIDYAKLKEKMLADGQVLDFESPPVPEHVSISKEKLGGIVVDDSEAELTGFTSEGHTTPGFVGQGYRHDGDTAKGEQKARFTPDLPSAGKYRVAITYTALANRADKVPVVVHFAGGEKTVIVDQKKKAPERDVLLPLGTFSFEKGKAGWVEIRNEGTKGHVIIDAAQWVMEK</sequence>
<dbReference type="GO" id="GO:0016491">
    <property type="term" value="F:oxidoreductase activity"/>
    <property type="evidence" value="ECO:0007669"/>
    <property type="project" value="UniProtKB-KW"/>
</dbReference>
<dbReference type="PANTHER" id="PTHR43498:SF1">
    <property type="entry name" value="COB--COM HETERODISULFIDE REDUCTASE IRON-SULFUR SUBUNIT A"/>
    <property type="match status" value="1"/>
</dbReference>
<dbReference type="InterPro" id="IPR033803">
    <property type="entry name" value="CBD-like_Golvesin-Xly"/>
</dbReference>
<name>A0A7W7YD41_9BACT</name>
<gene>
    <name evidence="9" type="ORF">HNQ65_003248</name>
</gene>
<evidence type="ECO:0000256" key="5">
    <source>
        <dbReference type="ARBA" id="ARBA00023014"/>
    </source>
</evidence>
<dbReference type="InterPro" id="IPR039650">
    <property type="entry name" value="HdrA-like"/>
</dbReference>
<feature type="region of interest" description="Disordered" evidence="6">
    <location>
        <begin position="237"/>
        <end position="257"/>
    </location>
</feature>
<keyword evidence="4" id="KW-0408">Iron</keyword>
<feature type="domain" description="Golvesin/Xly CBD-like" evidence="8">
    <location>
        <begin position="561"/>
        <end position="687"/>
    </location>
</feature>
<protein>
    <recommendedName>
        <fullName evidence="8">Golvesin/Xly CBD-like domain-containing protein</fullName>
    </recommendedName>
</protein>
<dbReference type="PANTHER" id="PTHR43498">
    <property type="entry name" value="FERREDOXIN:COB-COM HETERODISULFIDE REDUCTASE SUBUNIT A"/>
    <property type="match status" value="1"/>
</dbReference>
<dbReference type="Pfam" id="PF25275">
    <property type="entry name" value="Golvesin_C"/>
    <property type="match status" value="1"/>
</dbReference>
<keyword evidence="3" id="KW-0560">Oxidoreductase</keyword>
<dbReference type="InterPro" id="IPR036188">
    <property type="entry name" value="FAD/NAD-bd_sf"/>
</dbReference>
<keyword evidence="5" id="KW-0411">Iron-sulfur</keyword>
<accession>A0A7W7YD41</accession>
<evidence type="ECO:0000256" key="4">
    <source>
        <dbReference type="ARBA" id="ARBA00023004"/>
    </source>
</evidence>
<dbReference type="EMBL" id="JACHIG010000006">
    <property type="protein sequence ID" value="MBB5033660.1"/>
    <property type="molecule type" value="Genomic_DNA"/>
</dbReference>
<evidence type="ECO:0000313" key="10">
    <source>
        <dbReference type="Proteomes" id="UP000590740"/>
    </source>
</evidence>
<dbReference type="GO" id="GO:0051539">
    <property type="term" value="F:4 iron, 4 sulfur cluster binding"/>
    <property type="evidence" value="ECO:0007669"/>
    <property type="project" value="UniProtKB-KW"/>
</dbReference>
<feature type="chain" id="PRO_5030557500" description="Golvesin/Xly CBD-like domain-containing protein" evidence="7">
    <location>
        <begin position="21"/>
        <end position="693"/>
    </location>
</feature>
<dbReference type="Proteomes" id="UP000590740">
    <property type="component" value="Unassembled WGS sequence"/>
</dbReference>
<dbReference type="AlphaFoldDB" id="A0A7W7YD41"/>
<keyword evidence="10" id="KW-1185">Reference proteome</keyword>
<evidence type="ECO:0000256" key="1">
    <source>
        <dbReference type="ARBA" id="ARBA00022485"/>
    </source>
</evidence>
<evidence type="ECO:0000256" key="7">
    <source>
        <dbReference type="SAM" id="SignalP"/>
    </source>
</evidence>
<feature type="region of interest" description="Disordered" evidence="6">
    <location>
        <begin position="580"/>
        <end position="600"/>
    </location>
</feature>
<proteinExistence type="predicted"/>
<dbReference type="Pfam" id="PF12831">
    <property type="entry name" value="FAD_oxidored"/>
    <property type="match status" value="1"/>
</dbReference>
<feature type="signal peptide" evidence="7">
    <location>
        <begin position="1"/>
        <end position="20"/>
    </location>
</feature>
<dbReference type="Gene3D" id="3.50.50.60">
    <property type="entry name" value="FAD/NAD(P)-binding domain"/>
    <property type="match status" value="1"/>
</dbReference>
<keyword evidence="2" id="KW-0479">Metal-binding</keyword>
<dbReference type="GO" id="GO:0046872">
    <property type="term" value="F:metal ion binding"/>
    <property type="evidence" value="ECO:0007669"/>
    <property type="project" value="UniProtKB-KW"/>
</dbReference>
<comment type="caution">
    <text evidence="9">The sequence shown here is derived from an EMBL/GenBank/DDBJ whole genome shotgun (WGS) entry which is preliminary data.</text>
</comment>
<feature type="compositionally biased region" description="Basic and acidic residues" evidence="6">
    <location>
        <begin position="587"/>
        <end position="600"/>
    </location>
</feature>
<dbReference type="RefSeq" id="WP_184340674.1">
    <property type="nucleotide sequence ID" value="NZ_JACHIG010000006.1"/>
</dbReference>
<keyword evidence="7" id="KW-0732">Signal</keyword>
<evidence type="ECO:0000256" key="2">
    <source>
        <dbReference type="ARBA" id="ARBA00022723"/>
    </source>
</evidence>
<dbReference type="SUPFAM" id="SSF51905">
    <property type="entry name" value="FAD/NAD(P)-binding domain"/>
    <property type="match status" value="1"/>
</dbReference>
<evidence type="ECO:0000256" key="6">
    <source>
        <dbReference type="SAM" id="MobiDB-lite"/>
    </source>
</evidence>
<evidence type="ECO:0000256" key="3">
    <source>
        <dbReference type="ARBA" id="ARBA00023002"/>
    </source>
</evidence>
<evidence type="ECO:0000259" key="8">
    <source>
        <dbReference type="Pfam" id="PF25275"/>
    </source>
</evidence>
<reference evidence="9 10" key="1">
    <citation type="submission" date="2020-08" db="EMBL/GenBank/DDBJ databases">
        <title>Genomic Encyclopedia of Type Strains, Phase IV (KMG-IV): sequencing the most valuable type-strain genomes for metagenomic binning, comparative biology and taxonomic classification.</title>
        <authorList>
            <person name="Goeker M."/>
        </authorList>
    </citation>
    <scope>NUCLEOTIDE SEQUENCE [LARGE SCALE GENOMIC DNA]</scope>
    <source>
        <strain evidence="9 10">DSM 12252</strain>
    </source>
</reference>